<proteinExistence type="inferred from homology"/>
<evidence type="ECO:0000256" key="3">
    <source>
        <dbReference type="ARBA" id="ARBA00022701"/>
    </source>
</evidence>
<evidence type="ECO:0000256" key="5">
    <source>
        <dbReference type="SAM" id="MobiDB-lite"/>
    </source>
</evidence>
<evidence type="ECO:0000313" key="7">
    <source>
        <dbReference type="Proteomes" id="UP001642360"/>
    </source>
</evidence>
<feature type="region of interest" description="Disordered" evidence="5">
    <location>
        <begin position="78"/>
        <end position="119"/>
    </location>
</feature>
<accession>A0ABC8ULU3</accession>
<dbReference type="PANTHER" id="PTHR19321">
    <property type="entry name" value="PROTEIN REGULATOR OF CYTOKINESIS 1 PRC1-RELATED"/>
    <property type="match status" value="1"/>
</dbReference>
<feature type="compositionally biased region" description="Low complexity" evidence="5">
    <location>
        <begin position="256"/>
        <end position="270"/>
    </location>
</feature>
<dbReference type="PANTHER" id="PTHR19321:SF7">
    <property type="entry name" value="65-KDA MICROTUBULE-ASSOCIATED PROTEIN 3"/>
    <property type="match status" value="1"/>
</dbReference>
<organism evidence="6 7">
    <name type="scientific">Ilex paraguariensis</name>
    <name type="common">yerba mate</name>
    <dbReference type="NCBI Taxonomy" id="185542"/>
    <lineage>
        <taxon>Eukaryota</taxon>
        <taxon>Viridiplantae</taxon>
        <taxon>Streptophyta</taxon>
        <taxon>Embryophyta</taxon>
        <taxon>Tracheophyta</taxon>
        <taxon>Spermatophyta</taxon>
        <taxon>Magnoliopsida</taxon>
        <taxon>eudicotyledons</taxon>
        <taxon>Gunneridae</taxon>
        <taxon>Pentapetalae</taxon>
        <taxon>asterids</taxon>
        <taxon>campanulids</taxon>
        <taxon>Aquifoliales</taxon>
        <taxon>Aquifoliaceae</taxon>
        <taxon>Ilex</taxon>
    </lineage>
</organism>
<dbReference type="Pfam" id="PF03999">
    <property type="entry name" value="MAP65_ASE1"/>
    <property type="match status" value="1"/>
</dbReference>
<dbReference type="Proteomes" id="UP001642360">
    <property type="component" value="Unassembled WGS sequence"/>
</dbReference>
<evidence type="ECO:0000256" key="1">
    <source>
        <dbReference type="ARBA" id="ARBA00004245"/>
    </source>
</evidence>
<dbReference type="AlphaFoldDB" id="A0ABC8ULU3"/>
<name>A0ABC8ULU3_9AQUA</name>
<comment type="caution">
    <text evidence="6">The sequence shown here is derived from an EMBL/GenBank/DDBJ whole genome shotgun (WGS) entry which is preliminary data.</text>
</comment>
<dbReference type="EMBL" id="CAUOFW020008183">
    <property type="protein sequence ID" value="CAK9181958.1"/>
    <property type="molecule type" value="Genomic_DNA"/>
</dbReference>
<keyword evidence="7" id="KW-1185">Reference proteome</keyword>
<evidence type="ECO:0000256" key="4">
    <source>
        <dbReference type="ARBA" id="ARBA00023212"/>
    </source>
</evidence>
<feature type="region of interest" description="Disordered" evidence="5">
    <location>
        <begin position="132"/>
        <end position="161"/>
    </location>
</feature>
<sequence length="318" mass="35476">LVYSFHLSSLHHVETALVEALASKTTAWEKERGLEFTYDGICLLSMLEEYTILRQEKEEEHKRQRDQKKLQGQLIAEQEALFGSKPSPMKNQSGKRGPRLSCGGASNEMLSLGGPRLQTLKPDLLHSTRAIPNTHKSRKNARLHQNDQFNHPRDNGVAPLSAGRKGLDIAGLPAKKHHSNAVNARGVESHMLRQPFSPIYSTDSSKSNTTNILKGLNRKQKEMLQKTLTNEITPCTTPFKIISAADEENRTPKTMSIPLPSTPSTVSVSMQTTMTPAPPVIYSAHPVEDIDAEIEYSFEERRAGFVLPKTHLRTIIQD</sequence>
<protein>
    <submittedName>
        <fullName evidence="6">Uncharacterized protein</fullName>
    </submittedName>
</protein>
<reference evidence="6 7" key="1">
    <citation type="submission" date="2024-02" db="EMBL/GenBank/DDBJ databases">
        <authorList>
            <person name="Vignale AGUSTIN F."/>
            <person name="Sosa J E."/>
            <person name="Modenutti C."/>
        </authorList>
    </citation>
    <scope>NUCLEOTIDE SEQUENCE [LARGE SCALE GENOMIC DNA]</scope>
</reference>
<keyword evidence="4" id="KW-0206">Cytoskeleton</keyword>
<dbReference type="InterPro" id="IPR007145">
    <property type="entry name" value="MAP65_Ase1_PRC1"/>
</dbReference>
<dbReference type="GO" id="GO:0005874">
    <property type="term" value="C:microtubule"/>
    <property type="evidence" value="ECO:0007669"/>
    <property type="project" value="UniProtKB-KW"/>
</dbReference>
<comment type="similarity">
    <text evidence="2">Belongs to the MAP65/ASE1 family.</text>
</comment>
<keyword evidence="3" id="KW-0493">Microtubule</keyword>
<dbReference type="Gene3D" id="1.20.58.1520">
    <property type="match status" value="1"/>
</dbReference>
<feature type="non-terminal residue" evidence="6">
    <location>
        <position position="1"/>
    </location>
</feature>
<feature type="region of interest" description="Disordered" evidence="5">
    <location>
        <begin position="251"/>
        <end position="270"/>
    </location>
</feature>
<comment type="subcellular location">
    <subcellularLocation>
        <location evidence="1">Cytoplasm</location>
        <location evidence="1">Cytoskeleton</location>
    </subcellularLocation>
</comment>
<evidence type="ECO:0000256" key="2">
    <source>
        <dbReference type="ARBA" id="ARBA00006187"/>
    </source>
</evidence>
<gene>
    <name evidence="6" type="ORF">ILEXP_LOCUS52066</name>
</gene>
<keyword evidence="4" id="KW-0963">Cytoplasm</keyword>
<evidence type="ECO:0000313" key="6">
    <source>
        <dbReference type="EMBL" id="CAK9181958.1"/>
    </source>
</evidence>